<dbReference type="Proteomes" id="UP000652761">
    <property type="component" value="Unassembled WGS sequence"/>
</dbReference>
<dbReference type="InterPro" id="IPR011989">
    <property type="entry name" value="ARM-like"/>
</dbReference>
<dbReference type="EMBL" id="NMUH01002862">
    <property type="protein sequence ID" value="MQM02492.1"/>
    <property type="molecule type" value="Genomic_DNA"/>
</dbReference>
<dbReference type="SMART" id="SM00185">
    <property type="entry name" value="ARM"/>
    <property type="match status" value="3"/>
</dbReference>
<dbReference type="SUPFAM" id="SSF48371">
    <property type="entry name" value="ARM repeat"/>
    <property type="match status" value="1"/>
</dbReference>
<dbReference type="InterPro" id="IPR000225">
    <property type="entry name" value="Armadillo"/>
</dbReference>
<accession>A0A843VYJ1</accession>
<dbReference type="InterPro" id="IPR016024">
    <property type="entry name" value="ARM-type_fold"/>
</dbReference>
<keyword evidence="2" id="KW-1185">Reference proteome</keyword>
<gene>
    <name evidence="1" type="ORF">Taro_035256</name>
</gene>
<dbReference type="AlphaFoldDB" id="A0A843VYJ1"/>
<protein>
    <recommendedName>
        <fullName evidence="3">ARM repeat superfamily protein</fullName>
    </recommendedName>
</protein>
<dbReference type="OrthoDB" id="1683831at2759"/>
<name>A0A843VYJ1_COLES</name>
<evidence type="ECO:0000313" key="1">
    <source>
        <dbReference type="EMBL" id="MQM02492.1"/>
    </source>
</evidence>
<dbReference type="InterPro" id="IPR052608">
    <property type="entry name" value="U-box_domain_protein"/>
</dbReference>
<reference evidence="1" key="1">
    <citation type="submission" date="2017-07" db="EMBL/GenBank/DDBJ databases">
        <title>Taro Niue Genome Assembly and Annotation.</title>
        <authorList>
            <person name="Atibalentja N."/>
            <person name="Keating K."/>
            <person name="Fields C.J."/>
        </authorList>
    </citation>
    <scope>NUCLEOTIDE SEQUENCE</scope>
    <source>
        <strain evidence="1">Niue_2</strain>
        <tissue evidence="1">Leaf</tissue>
    </source>
</reference>
<evidence type="ECO:0008006" key="3">
    <source>
        <dbReference type="Google" id="ProtNLM"/>
    </source>
</evidence>
<sequence>MASDDASSFGDLLDAISTSAKEVVSLARAPPAGSPAQALLFQLASLVERVPPTLRQLLLHEDDGVALPRSVAESLQAPLRRLRMLVEDATSSGRTPTAPTLSIEGAASELGRHLGLVLLAAGDAPADVREAAALLQRELMAVRVHPPLSSPQANPGQWGSSPTGDGVAPDLEDLLVRVKGASEEEELAGALEDLDYLIGGGVVWEGGGGIVAALLKRLRFAGKENRLRIILLLRSLASQSDDHKVRTWHVFFVFSDLPSILILLPYLLTDSLGAQYSVWRLKVHVSCSVVDFLIVFASLQENMADAGSLSTIVRSLTRDSEESRKAVRLLLDLAVIPRARQRMGKVQGCIVMLVTFLNGEDHCVSSDARKLLDALSSNTQNVLLMAEAGYFNPLVQYLKRGSDMNKILMATALSRIELSEQMKAVLGDEGSIEPLVKMFTSGKLEAKLSSLAAIRKLCTLKENVERLINSGIISHLLQLLFSVTSVLMTLREPAAAILACLAQSEIFRVEDHRGKYGAAAQVLLIDLAQKGGPTLKRMIAKVLAHLQLLPVQSSYF</sequence>
<evidence type="ECO:0000313" key="2">
    <source>
        <dbReference type="Proteomes" id="UP000652761"/>
    </source>
</evidence>
<dbReference type="PANTHER" id="PTHR45958">
    <property type="entry name" value="RING-TYPE E3 UBIQUITIN TRANSFERASE"/>
    <property type="match status" value="1"/>
</dbReference>
<dbReference type="PANTHER" id="PTHR45958:SF12">
    <property type="entry name" value="OS01G0948500 PROTEIN"/>
    <property type="match status" value="1"/>
</dbReference>
<proteinExistence type="predicted"/>
<organism evidence="1 2">
    <name type="scientific">Colocasia esculenta</name>
    <name type="common">Wild taro</name>
    <name type="synonym">Arum esculentum</name>
    <dbReference type="NCBI Taxonomy" id="4460"/>
    <lineage>
        <taxon>Eukaryota</taxon>
        <taxon>Viridiplantae</taxon>
        <taxon>Streptophyta</taxon>
        <taxon>Embryophyta</taxon>
        <taxon>Tracheophyta</taxon>
        <taxon>Spermatophyta</taxon>
        <taxon>Magnoliopsida</taxon>
        <taxon>Liliopsida</taxon>
        <taxon>Araceae</taxon>
        <taxon>Aroideae</taxon>
        <taxon>Colocasieae</taxon>
        <taxon>Colocasia</taxon>
    </lineage>
</organism>
<dbReference type="Gene3D" id="1.25.10.10">
    <property type="entry name" value="Leucine-rich Repeat Variant"/>
    <property type="match status" value="2"/>
</dbReference>
<comment type="caution">
    <text evidence="1">The sequence shown here is derived from an EMBL/GenBank/DDBJ whole genome shotgun (WGS) entry which is preliminary data.</text>
</comment>